<dbReference type="EMBL" id="JAAGWQ010000051">
    <property type="protein sequence ID" value="KAF5673872.1"/>
    <property type="molecule type" value="Genomic_DNA"/>
</dbReference>
<comment type="caution">
    <text evidence="3">The sequence shown here is derived from an EMBL/GenBank/DDBJ whole genome shotgun (WGS) entry which is preliminary data.</text>
</comment>
<dbReference type="PANTHER" id="PTHR47643">
    <property type="entry name" value="TPR DOMAIN PROTEIN (AFU_ORTHOLOGUE AFUA_5G12710)"/>
    <property type="match status" value="1"/>
</dbReference>
<feature type="compositionally biased region" description="Polar residues" evidence="1">
    <location>
        <begin position="239"/>
        <end position="248"/>
    </location>
</feature>
<dbReference type="InterPro" id="IPR053209">
    <property type="entry name" value="Gramillin-biosynth_MTr"/>
</dbReference>
<proteinExistence type="predicted"/>
<dbReference type="SMART" id="SM00317">
    <property type="entry name" value="SET"/>
    <property type="match status" value="1"/>
</dbReference>
<dbReference type="InterPro" id="IPR011990">
    <property type="entry name" value="TPR-like_helical_dom_sf"/>
</dbReference>
<dbReference type="InterPro" id="IPR046341">
    <property type="entry name" value="SET_dom_sf"/>
</dbReference>
<feature type="domain" description="SET" evidence="2">
    <location>
        <begin position="396"/>
        <end position="592"/>
    </location>
</feature>
<gene>
    <name evidence="3" type="ORF">FHETE_3259</name>
</gene>
<dbReference type="Pfam" id="PF00856">
    <property type="entry name" value="SET"/>
    <property type="match status" value="1"/>
</dbReference>
<evidence type="ECO:0000259" key="2">
    <source>
        <dbReference type="PROSITE" id="PS50280"/>
    </source>
</evidence>
<dbReference type="Gene3D" id="2.170.270.10">
    <property type="entry name" value="SET domain"/>
    <property type="match status" value="1"/>
</dbReference>
<name>A0A8H5TQV5_FUSHE</name>
<feature type="region of interest" description="Disordered" evidence="1">
    <location>
        <begin position="229"/>
        <end position="253"/>
    </location>
</feature>
<dbReference type="CDD" id="cd20071">
    <property type="entry name" value="SET_SMYD"/>
    <property type="match status" value="1"/>
</dbReference>
<dbReference type="Gene3D" id="1.25.40.10">
    <property type="entry name" value="Tetratricopeptide repeat domain"/>
    <property type="match status" value="1"/>
</dbReference>
<evidence type="ECO:0000256" key="1">
    <source>
        <dbReference type="SAM" id="MobiDB-lite"/>
    </source>
</evidence>
<accession>A0A8H5TQV5</accession>
<dbReference type="InterPro" id="IPR001214">
    <property type="entry name" value="SET_dom"/>
</dbReference>
<dbReference type="SUPFAM" id="SSF48452">
    <property type="entry name" value="TPR-like"/>
    <property type="match status" value="1"/>
</dbReference>
<dbReference type="PANTHER" id="PTHR47643:SF2">
    <property type="entry name" value="TPR DOMAIN PROTEIN (AFU_ORTHOLOGUE AFUA_5G12710)"/>
    <property type="match status" value="1"/>
</dbReference>
<dbReference type="AlphaFoldDB" id="A0A8H5TQV5"/>
<keyword evidence="4" id="KW-1185">Reference proteome</keyword>
<evidence type="ECO:0000313" key="3">
    <source>
        <dbReference type="EMBL" id="KAF5673872.1"/>
    </source>
</evidence>
<dbReference type="OrthoDB" id="438641at2759"/>
<sequence length="791" mass="90182">METIDGSQQPDMLRYLKSFQDDTTKALEKKGQLVKDHQTSDVLSKHFMIKLMGKSIFTPSSSPLGALFAAIIGKDNLFPNAKVVDDHFKFIHITQVPKPYLPCTISENQLKSMRIVQMKLETHHRKRKVLVRVVSCPDRTDSVNVIVEDEDGTAAMLQLFQQLPENILPCAENILNYTVCIIKEPYFKQSFDSPSGGIMTPSTYYSLRIDHPNDIICLKVGDERIPEKWRGNEGCTDGLEQQNESSKGYQDDGNKSFHKKQWVLAQYSYSKALDIAKSSEEEQLARLNRSMTNLKLNRPARALQDITQAYNPEKPTEMALFRHATALYHLGKFEEYETRIQTLLEAFPDSKMGKLGLELAKARLHEQKTGKYDFKKMYEQAKAKTPPLIDCATFSSPVEIRDSPGRGRGLFTTKAVSAGDLLLCEKAFSYSFIDDTRLTDEATWMVNLTTKQMTAGASANLWPQVVQKLYHDSEALALFQELYHGEYKKATVSECDGAPVVDAFLVEKILSLNSFGCPRTSRDFFEKHVFSGKNEYTTRERPLFTIAGVWLIASRINHSCIGNCQRSFIGDMLIIRAAQDIPANTELVFSYRATTHSESLQDYQKKLAKWNFVCSCELCKDRSKTTDTVRKQRKDLYDDFMDQIPSDEPMDFAKAIRLMRVVEKTYRGKPAKKVRWVLAELYAYIGIRCRQDEDFVNAAEMLIKALEAMGFVIYATPPGDTTAEPRFEVKHWGLVEHFVPWLFFQLVDCYGVINSELLWAAEHYAKVAYSIIIGEHESMWDILPSTGKEKK</sequence>
<dbReference type="Proteomes" id="UP000567885">
    <property type="component" value="Unassembled WGS sequence"/>
</dbReference>
<dbReference type="PROSITE" id="PS50280">
    <property type="entry name" value="SET"/>
    <property type="match status" value="1"/>
</dbReference>
<organism evidence="3 4">
    <name type="scientific">Fusarium heterosporum</name>
    <dbReference type="NCBI Taxonomy" id="42747"/>
    <lineage>
        <taxon>Eukaryota</taxon>
        <taxon>Fungi</taxon>
        <taxon>Dikarya</taxon>
        <taxon>Ascomycota</taxon>
        <taxon>Pezizomycotina</taxon>
        <taxon>Sordariomycetes</taxon>
        <taxon>Hypocreomycetidae</taxon>
        <taxon>Hypocreales</taxon>
        <taxon>Nectriaceae</taxon>
        <taxon>Fusarium</taxon>
        <taxon>Fusarium heterosporum species complex</taxon>
    </lineage>
</organism>
<dbReference type="SUPFAM" id="SSF82199">
    <property type="entry name" value="SET domain"/>
    <property type="match status" value="1"/>
</dbReference>
<protein>
    <submittedName>
        <fullName evidence="3">TPR domain-containing protein</fullName>
    </submittedName>
</protein>
<reference evidence="3 4" key="1">
    <citation type="submission" date="2020-05" db="EMBL/GenBank/DDBJ databases">
        <title>Identification and distribution of gene clusters putatively required for synthesis of sphingolipid metabolism inhibitors in phylogenetically diverse species of the filamentous fungus Fusarium.</title>
        <authorList>
            <person name="Kim H.-S."/>
            <person name="Busman M."/>
            <person name="Brown D.W."/>
            <person name="Divon H."/>
            <person name="Uhlig S."/>
            <person name="Proctor R.H."/>
        </authorList>
    </citation>
    <scope>NUCLEOTIDE SEQUENCE [LARGE SCALE GENOMIC DNA]</scope>
    <source>
        <strain evidence="3 4">NRRL 20693</strain>
    </source>
</reference>
<evidence type="ECO:0000313" key="4">
    <source>
        <dbReference type="Proteomes" id="UP000567885"/>
    </source>
</evidence>